<evidence type="ECO:0000256" key="2">
    <source>
        <dbReference type="ARBA" id="ARBA00022525"/>
    </source>
</evidence>
<dbReference type="GO" id="GO:0005509">
    <property type="term" value="F:calcium ion binding"/>
    <property type="evidence" value="ECO:0007669"/>
    <property type="project" value="InterPro"/>
</dbReference>
<dbReference type="InterPro" id="IPR000152">
    <property type="entry name" value="EGF-type_Asp/Asn_hydroxyl_site"/>
</dbReference>
<name>A0A6A4SFF3_SCOMX</name>
<dbReference type="InterPro" id="IPR009030">
    <property type="entry name" value="Growth_fac_rcpt_cys_sf"/>
</dbReference>
<evidence type="ECO:0000256" key="6">
    <source>
        <dbReference type="ARBA" id="ARBA00022737"/>
    </source>
</evidence>
<keyword evidence="8" id="KW-0325">Glycoprotein</keyword>
<evidence type="ECO:0000313" key="11">
    <source>
        <dbReference type="EMBL" id="KAF0030958.1"/>
    </source>
</evidence>
<dbReference type="Proteomes" id="UP000438429">
    <property type="component" value="Unassembled WGS sequence"/>
</dbReference>
<dbReference type="PANTHER" id="PTHR47333">
    <property type="entry name" value="VON WILLEBRAND FACTOR C AND EGF DOMAIN-CONTAINING PROTEIN"/>
    <property type="match status" value="1"/>
</dbReference>
<comment type="subcellular location">
    <subcellularLocation>
        <location evidence="1">Secreted</location>
        <location evidence="1">Extracellular space</location>
        <location evidence="1">Extracellular matrix</location>
    </subcellularLocation>
</comment>
<sequence>MSCSRRRRRVCERWGVRGRASVRQHRRLVQGFTLSDNGTSCLDVDECVKSGVCVDGLCVNTGGSFHCQCETGFTTNPERTACLDVDECVSSGGSVCGSHRCENTIGSYRCLTSCEPGYQVYQGRCVATTRSIQPR</sequence>
<keyword evidence="2" id="KW-0964">Secreted</keyword>
<dbReference type="FunFam" id="2.10.25.10:FF:000017">
    <property type="entry name" value="latent-transforming growth factor beta-binding protein 4 isoform X1"/>
    <property type="match status" value="1"/>
</dbReference>
<dbReference type="PROSITE" id="PS50026">
    <property type="entry name" value="EGF_3"/>
    <property type="match status" value="1"/>
</dbReference>
<keyword evidence="6" id="KW-0677">Repeat</keyword>
<gene>
    <name evidence="11" type="ORF">F2P81_017689</name>
</gene>
<evidence type="ECO:0000256" key="4">
    <source>
        <dbReference type="ARBA" id="ARBA00022536"/>
    </source>
</evidence>
<comment type="caution">
    <text evidence="11">The sequence shown here is derived from an EMBL/GenBank/DDBJ whole genome shotgun (WGS) entry which is preliminary data.</text>
</comment>
<reference evidence="11 12" key="1">
    <citation type="submission" date="2019-06" db="EMBL/GenBank/DDBJ databases">
        <title>Draft genomes of female and male turbot (Scophthalmus maximus).</title>
        <authorList>
            <person name="Xu H."/>
            <person name="Xu X.-W."/>
            <person name="Shao C."/>
            <person name="Chen S."/>
        </authorList>
    </citation>
    <scope>NUCLEOTIDE SEQUENCE [LARGE SCALE GENOMIC DNA]</scope>
    <source>
        <strain evidence="11">Ysfricsl-2016a</strain>
        <tissue evidence="11">Blood</tissue>
    </source>
</reference>
<comment type="caution">
    <text evidence="9">Lacks conserved residue(s) required for the propagation of feature annotation.</text>
</comment>
<dbReference type="Pfam" id="PF07645">
    <property type="entry name" value="EGF_CA"/>
    <property type="match status" value="2"/>
</dbReference>
<dbReference type="PROSITE" id="PS01187">
    <property type="entry name" value="EGF_CA"/>
    <property type="match status" value="1"/>
</dbReference>
<evidence type="ECO:0000256" key="1">
    <source>
        <dbReference type="ARBA" id="ARBA00004498"/>
    </source>
</evidence>
<protein>
    <recommendedName>
        <fullName evidence="10">EGF-like domain-containing protein</fullName>
    </recommendedName>
</protein>
<evidence type="ECO:0000256" key="8">
    <source>
        <dbReference type="ARBA" id="ARBA00023180"/>
    </source>
</evidence>
<dbReference type="PANTHER" id="PTHR47333:SF4">
    <property type="entry name" value="EGF-LIKE DOMAIN-CONTAINING PROTEIN"/>
    <property type="match status" value="1"/>
</dbReference>
<dbReference type="InterPro" id="IPR001881">
    <property type="entry name" value="EGF-like_Ca-bd_dom"/>
</dbReference>
<dbReference type="SMART" id="SM00179">
    <property type="entry name" value="EGF_CA"/>
    <property type="match status" value="2"/>
</dbReference>
<dbReference type="InterPro" id="IPR018097">
    <property type="entry name" value="EGF_Ca-bd_CS"/>
</dbReference>
<keyword evidence="4 9" id="KW-0245">EGF-like domain</keyword>
<keyword evidence="3" id="KW-0272">Extracellular matrix</keyword>
<evidence type="ECO:0000256" key="3">
    <source>
        <dbReference type="ARBA" id="ARBA00022530"/>
    </source>
</evidence>
<evidence type="ECO:0000256" key="7">
    <source>
        <dbReference type="ARBA" id="ARBA00023157"/>
    </source>
</evidence>
<dbReference type="InterPro" id="IPR000742">
    <property type="entry name" value="EGF"/>
</dbReference>
<dbReference type="SUPFAM" id="SSF57184">
    <property type="entry name" value="Growth factor receptor domain"/>
    <property type="match status" value="1"/>
</dbReference>
<organism evidence="11 12">
    <name type="scientific">Scophthalmus maximus</name>
    <name type="common">Turbot</name>
    <name type="synonym">Psetta maxima</name>
    <dbReference type="NCBI Taxonomy" id="52904"/>
    <lineage>
        <taxon>Eukaryota</taxon>
        <taxon>Metazoa</taxon>
        <taxon>Chordata</taxon>
        <taxon>Craniata</taxon>
        <taxon>Vertebrata</taxon>
        <taxon>Euteleostomi</taxon>
        <taxon>Actinopterygii</taxon>
        <taxon>Neopterygii</taxon>
        <taxon>Teleostei</taxon>
        <taxon>Neoteleostei</taxon>
        <taxon>Acanthomorphata</taxon>
        <taxon>Carangaria</taxon>
        <taxon>Pleuronectiformes</taxon>
        <taxon>Pleuronectoidei</taxon>
        <taxon>Scophthalmidae</taxon>
        <taxon>Scophthalmus</taxon>
    </lineage>
</organism>
<dbReference type="InterPro" id="IPR049883">
    <property type="entry name" value="NOTCH1_EGF-like"/>
</dbReference>
<dbReference type="EMBL" id="VEVO01000015">
    <property type="protein sequence ID" value="KAF0030958.1"/>
    <property type="molecule type" value="Genomic_DNA"/>
</dbReference>
<proteinExistence type="predicted"/>
<feature type="domain" description="EGF-like" evidence="10">
    <location>
        <begin position="43"/>
        <end position="78"/>
    </location>
</feature>
<evidence type="ECO:0000259" key="10">
    <source>
        <dbReference type="PROSITE" id="PS50026"/>
    </source>
</evidence>
<evidence type="ECO:0000256" key="5">
    <source>
        <dbReference type="ARBA" id="ARBA00022729"/>
    </source>
</evidence>
<dbReference type="AlphaFoldDB" id="A0A6A4SFF3"/>
<evidence type="ECO:0000256" key="9">
    <source>
        <dbReference type="PROSITE-ProRule" id="PRU00076"/>
    </source>
</evidence>
<dbReference type="InterPro" id="IPR052080">
    <property type="entry name" value="vWF_C/EGF_Fibrillin"/>
</dbReference>
<keyword evidence="5" id="KW-0732">Signal</keyword>
<dbReference type="FunFam" id="2.10.25.10:FF:000024">
    <property type="entry name" value="Putative latent-transforming growth factor beta-binding protein 2"/>
    <property type="match status" value="1"/>
</dbReference>
<dbReference type="PROSITE" id="PS00010">
    <property type="entry name" value="ASX_HYDROXYL"/>
    <property type="match status" value="1"/>
</dbReference>
<dbReference type="SMART" id="SM00181">
    <property type="entry name" value="EGF"/>
    <property type="match status" value="2"/>
</dbReference>
<accession>A0A6A4SFF3</accession>
<keyword evidence="7" id="KW-1015">Disulfide bond</keyword>
<dbReference type="Gene3D" id="2.10.25.10">
    <property type="entry name" value="Laminin"/>
    <property type="match status" value="2"/>
</dbReference>
<evidence type="ECO:0000313" key="12">
    <source>
        <dbReference type="Proteomes" id="UP000438429"/>
    </source>
</evidence>
<dbReference type="CDD" id="cd00054">
    <property type="entry name" value="EGF_CA"/>
    <property type="match status" value="2"/>
</dbReference>